<dbReference type="InterPro" id="IPR013108">
    <property type="entry name" value="Amidohydro_3"/>
</dbReference>
<protein>
    <submittedName>
        <fullName evidence="2">Amidohydrolase family protein</fullName>
    </submittedName>
</protein>
<evidence type="ECO:0000313" key="3">
    <source>
        <dbReference type="Proteomes" id="UP000722989"/>
    </source>
</evidence>
<dbReference type="SUPFAM" id="SSF51338">
    <property type="entry name" value="Composite domain of metallo-dependent hydrolases"/>
    <property type="match status" value="1"/>
</dbReference>
<evidence type="ECO:0000259" key="1">
    <source>
        <dbReference type="Pfam" id="PF07969"/>
    </source>
</evidence>
<gene>
    <name evidence="2" type="ORF">HC031_20850</name>
</gene>
<dbReference type="PANTHER" id="PTHR22642:SF2">
    <property type="entry name" value="PROTEIN LONG AFTER FAR-RED 3"/>
    <property type="match status" value="1"/>
</dbReference>
<dbReference type="Gene3D" id="2.30.40.10">
    <property type="entry name" value="Urease, subunit C, domain 1"/>
    <property type="match status" value="1"/>
</dbReference>
<comment type="caution">
    <text evidence="2">The sequence shown here is derived from an EMBL/GenBank/DDBJ whole genome shotgun (WGS) entry which is preliminary data.</text>
</comment>
<accession>A0ABX0Y230</accession>
<dbReference type="Proteomes" id="UP000722989">
    <property type="component" value="Unassembled WGS sequence"/>
</dbReference>
<evidence type="ECO:0000313" key="2">
    <source>
        <dbReference type="EMBL" id="NJC72146.1"/>
    </source>
</evidence>
<reference evidence="2 3" key="1">
    <citation type="submission" date="2020-03" db="EMBL/GenBank/DDBJ databases">
        <title>WGS of the type strain of Planosporangium spp.</title>
        <authorList>
            <person name="Thawai C."/>
        </authorList>
    </citation>
    <scope>NUCLEOTIDE SEQUENCE [LARGE SCALE GENOMIC DNA]</scope>
    <source>
        <strain evidence="2 3">TBRC 5610</strain>
    </source>
</reference>
<keyword evidence="3" id="KW-1185">Reference proteome</keyword>
<dbReference type="Pfam" id="PF07969">
    <property type="entry name" value="Amidohydro_3"/>
    <property type="match status" value="1"/>
</dbReference>
<feature type="domain" description="Amidohydrolase 3" evidence="1">
    <location>
        <begin position="45"/>
        <end position="505"/>
    </location>
</feature>
<dbReference type="PANTHER" id="PTHR22642">
    <property type="entry name" value="IMIDAZOLONEPROPIONASE"/>
    <property type="match status" value="1"/>
</dbReference>
<dbReference type="InterPro" id="IPR032466">
    <property type="entry name" value="Metal_Hydrolase"/>
</dbReference>
<name>A0ABX0Y230_9ACTN</name>
<dbReference type="RefSeq" id="WP_167927052.1">
    <property type="nucleotide sequence ID" value="NZ_JAATVY010000016.1"/>
</dbReference>
<dbReference type="SUPFAM" id="SSF51556">
    <property type="entry name" value="Metallo-dependent hydrolases"/>
    <property type="match status" value="1"/>
</dbReference>
<dbReference type="EMBL" id="JAATVY010000016">
    <property type="protein sequence ID" value="NJC72146.1"/>
    <property type="molecule type" value="Genomic_DNA"/>
</dbReference>
<organism evidence="2 3">
    <name type="scientific">Planosporangium thailandense</name>
    <dbReference type="NCBI Taxonomy" id="765197"/>
    <lineage>
        <taxon>Bacteria</taxon>
        <taxon>Bacillati</taxon>
        <taxon>Actinomycetota</taxon>
        <taxon>Actinomycetes</taxon>
        <taxon>Micromonosporales</taxon>
        <taxon>Micromonosporaceae</taxon>
        <taxon>Planosporangium</taxon>
    </lineage>
</organism>
<proteinExistence type="predicted"/>
<dbReference type="Gene3D" id="3.10.310.70">
    <property type="match status" value="1"/>
</dbReference>
<dbReference type="Gene3D" id="3.20.20.140">
    <property type="entry name" value="Metal-dependent hydrolases"/>
    <property type="match status" value="1"/>
</dbReference>
<dbReference type="InterPro" id="IPR011059">
    <property type="entry name" value="Metal-dep_hydrolase_composite"/>
</dbReference>
<sequence length="510" mass="52971">MTPATLYRNGRIYSASVPASTALLVTDEGRVGWLGADDAAPAADRVVDVGGALIAPAFVDAHVHTLDTGITLLGLDLAGTRSREDVLDSVARYVADLPGDAVVVGHGWDESGWADQRPPTAAELDRAAGGRAVYLSQASVHSALVSSPLLARVSPDEPGYAADGWLRRSAHHVVRAVAHGSVTAAQRRRAQEAALRHAASLGIAAVHECGGPGTSDEEGFQALLATAREGGLPEVYGYWGELGAAAKARELGAVGAGGDLYADGALGSHTAHLREPYLDADTSGHGYVTAEQVADHLVGCVRAGVQGGFHAIGDAAIATVLDGFAQAAAVVGLDALRAGRHRIEHLEILDRELIRGLVEYGVTASMQPAFDRLWGGEHGMYAQRLGVARSLAANPLGALAGVGVALAFGSDSPVTPLDPWGTIRAAMCHHNPVYRVSARTAFAAHTRGGWRAVGRDDDGRLAPGTAATFAVWDVTGSLDGGLPALREDDPLPMCRRTVLRGEVIYDVEDA</sequence>